<feature type="binding site" evidence="1">
    <location>
        <begin position="80"/>
        <end position="83"/>
    </location>
    <ligand>
        <name>dUMP</name>
        <dbReference type="ChEBI" id="CHEBI:246422"/>
        <note>ligand shared between dimeric partners</note>
    </ligand>
</feature>
<feature type="binding site" evidence="1">
    <location>
        <position position="192"/>
    </location>
    <ligand>
        <name>FAD</name>
        <dbReference type="ChEBI" id="CHEBI:57692"/>
        <note>ligand shared between neighboring subunits</note>
    </ligand>
</feature>
<keyword evidence="1" id="KW-0274">FAD</keyword>
<evidence type="ECO:0000313" key="3">
    <source>
        <dbReference type="Proteomes" id="UP000432715"/>
    </source>
</evidence>
<proteinExistence type="inferred from homology"/>
<feature type="binding site" evidence="1">
    <location>
        <begin position="186"/>
        <end position="188"/>
    </location>
    <ligand>
        <name>FAD</name>
        <dbReference type="ChEBI" id="CHEBI:57692"/>
        <note>ligand shared between neighboring subunits</note>
    </ligand>
</feature>
<name>A0A6I0F9I2_9FIRM</name>
<dbReference type="Gene3D" id="3.30.1360.170">
    <property type="match status" value="1"/>
</dbReference>
<feature type="binding site" evidence="1">
    <location>
        <position position="59"/>
    </location>
    <ligand>
        <name>FAD</name>
        <dbReference type="ChEBI" id="CHEBI:57692"/>
        <note>ligand shared between neighboring subunits</note>
    </ligand>
</feature>
<dbReference type="GO" id="GO:0032259">
    <property type="term" value="P:methylation"/>
    <property type="evidence" value="ECO:0007669"/>
    <property type="project" value="UniProtKB-KW"/>
</dbReference>
<dbReference type="PROSITE" id="PS51331">
    <property type="entry name" value="THYX"/>
    <property type="match status" value="1"/>
</dbReference>
<keyword evidence="1 2" id="KW-0489">Methyltransferase</keyword>
<dbReference type="GO" id="GO:0006231">
    <property type="term" value="P:dTMP biosynthetic process"/>
    <property type="evidence" value="ECO:0007669"/>
    <property type="project" value="UniProtKB-UniRule"/>
</dbReference>
<dbReference type="PANTHER" id="PTHR34934:SF1">
    <property type="entry name" value="FLAVIN-DEPENDENT THYMIDYLATE SYNTHASE"/>
    <property type="match status" value="1"/>
</dbReference>
<organism evidence="2 3">
    <name type="scientific">Alkaliphilus pronyensis</name>
    <dbReference type="NCBI Taxonomy" id="1482732"/>
    <lineage>
        <taxon>Bacteria</taxon>
        <taxon>Bacillati</taxon>
        <taxon>Bacillota</taxon>
        <taxon>Clostridia</taxon>
        <taxon>Peptostreptococcales</taxon>
        <taxon>Natronincolaceae</taxon>
        <taxon>Alkaliphilus</taxon>
    </lineage>
</organism>
<dbReference type="NCBIfam" id="TIGR02170">
    <property type="entry name" value="thyX"/>
    <property type="match status" value="1"/>
</dbReference>
<dbReference type="GO" id="GO:0070402">
    <property type="term" value="F:NADPH binding"/>
    <property type="evidence" value="ECO:0007669"/>
    <property type="project" value="TreeGrafter"/>
</dbReference>
<keyword evidence="1" id="KW-0521">NADP</keyword>
<protein>
    <recommendedName>
        <fullName evidence="1">Flavin-dependent thymidylate synthase</fullName>
        <shortName evidence="1">FDTS</shortName>
        <ecNumber evidence="1">2.1.1.148</ecNumber>
    </recommendedName>
    <alternativeName>
        <fullName evidence="1">FAD-dependent thymidylate synthase</fullName>
    </alternativeName>
    <alternativeName>
        <fullName evidence="1">Thymidylate synthase ThyX</fullName>
        <shortName evidence="1">TS</shortName>
        <shortName evidence="1">TSase</shortName>
    </alternativeName>
</protein>
<comment type="cofactor">
    <cofactor evidence="1">
        <name>FAD</name>
        <dbReference type="ChEBI" id="CHEBI:57692"/>
    </cofactor>
    <text evidence="1">Binds 4 FAD per tetramer. Each FAD binding site is formed by three monomers.</text>
</comment>
<dbReference type="RefSeq" id="WP_151861585.1">
    <property type="nucleotide sequence ID" value="NZ_WBZC01000039.1"/>
</dbReference>
<accession>A0A6I0F9I2</accession>
<evidence type="ECO:0000313" key="2">
    <source>
        <dbReference type="EMBL" id="KAB3533605.1"/>
    </source>
</evidence>
<dbReference type="GO" id="GO:0006235">
    <property type="term" value="P:dTTP biosynthetic process"/>
    <property type="evidence" value="ECO:0007669"/>
    <property type="project" value="UniProtKB-UniRule"/>
</dbReference>
<dbReference type="PANTHER" id="PTHR34934">
    <property type="entry name" value="FLAVIN-DEPENDENT THYMIDYLATE SYNTHASE"/>
    <property type="match status" value="1"/>
</dbReference>
<dbReference type="SUPFAM" id="SSF69796">
    <property type="entry name" value="Thymidylate synthase-complementing protein Thy1"/>
    <property type="match status" value="1"/>
</dbReference>
<comment type="subunit">
    <text evidence="1">Homotetramer.</text>
</comment>
<dbReference type="OrthoDB" id="9780625at2"/>
<gene>
    <name evidence="1" type="primary">thyX</name>
    <name evidence="2" type="ORF">F8154_10605</name>
</gene>
<dbReference type="EMBL" id="WBZC01000039">
    <property type="protein sequence ID" value="KAB3533605.1"/>
    <property type="molecule type" value="Genomic_DNA"/>
</dbReference>
<keyword evidence="1" id="KW-0285">Flavoprotein</keyword>
<dbReference type="GO" id="GO:0050660">
    <property type="term" value="F:flavin adenine dinucleotide binding"/>
    <property type="evidence" value="ECO:0007669"/>
    <property type="project" value="UniProtKB-UniRule"/>
</dbReference>
<dbReference type="Pfam" id="PF02511">
    <property type="entry name" value="Thy1"/>
    <property type="match status" value="1"/>
</dbReference>
<sequence length="259" mass="29772">METNCRVVLLAYTPEPERIIASAAKLCYSPSDIQSLMNSLQENEIKRFIDMLGRLGHESPFEHINFTFGIEGVSRSLTHQLVRHRVGSSYSQKSQRYVMEGAFEYIVPPEIKELPEAYSEYKEAMELQQKSYDKIAKMLHDKHYDKLLEEGKTEKQAKSMAEKLAIEDARFVLPNACETKIVVTMNARALFNFFHHRCCNRAQWEIRQLATKMLMLVRQVAPTVFKYSGPNCVNGPCPEGSMTCGLIDEVRKQFKAEYS</sequence>
<keyword evidence="1 2" id="KW-0808">Transferase</keyword>
<dbReference type="EC" id="2.1.1.148" evidence="1"/>
<keyword evidence="1" id="KW-0545">Nucleotide biosynthesis</keyword>
<comment type="caution">
    <text evidence="2">The sequence shown here is derived from an EMBL/GenBank/DDBJ whole genome shotgun (WGS) entry which is preliminary data.</text>
</comment>
<keyword evidence="3" id="KW-1185">Reference proteome</keyword>
<dbReference type="AlphaFoldDB" id="A0A6I0F9I2"/>
<dbReference type="UniPathway" id="UPA00575"/>
<dbReference type="Proteomes" id="UP000432715">
    <property type="component" value="Unassembled WGS sequence"/>
</dbReference>
<dbReference type="InterPro" id="IPR003669">
    <property type="entry name" value="Thymidylate_synthase_ThyX"/>
</dbReference>
<feature type="active site" description="Involved in ionization of N3 of dUMP, leading to its activation" evidence="1">
    <location>
        <position position="197"/>
    </location>
</feature>
<dbReference type="GO" id="GO:0004799">
    <property type="term" value="F:thymidylate synthase activity"/>
    <property type="evidence" value="ECO:0007669"/>
    <property type="project" value="TreeGrafter"/>
</dbReference>
<comment type="function">
    <text evidence="1">Catalyzes the reductive methylation of 2'-deoxyuridine-5'-monophosphate (dUMP) to 2'-deoxythymidine-5'-monophosphate (dTMP) while utilizing 5,10-methylenetetrahydrofolate (mTHF) as the methyl donor, and NADPH and FADH(2) as the reductant.</text>
</comment>
<comment type="pathway">
    <text evidence="1">Pyrimidine metabolism; dTTP biosynthesis.</text>
</comment>
<dbReference type="GO" id="GO:0050797">
    <property type="term" value="F:thymidylate synthase (FAD) activity"/>
    <property type="evidence" value="ECO:0007669"/>
    <property type="project" value="UniProtKB-UniRule"/>
</dbReference>
<feature type="binding site" evidence="1">
    <location>
        <position position="92"/>
    </location>
    <ligand>
        <name>FAD</name>
        <dbReference type="ChEBI" id="CHEBI:57692"/>
        <note>ligand shared between neighboring subunits</note>
    </ligand>
</feature>
<dbReference type="InterPro" id="IPR036098">
    <property type="entry name" value="Thymidylate_synthase_ThyX_sf"/>
</dbReference>
<dbReference type="HAMAP" id="MF_01408">
    <property type="entry name" value="ThyX"/>
    <property type="match status" value="1"/>
</dbReference>
<reference evidence="2 3" key="1">
    <citation type="submission" date="2019-10" db="EMBL/GenBank/DDBJ databases">
        <title>Alkaliphilus serpentinus sp. nov. and Alkaliphilus pronyensis sp. nov., two novel anaerobic alkaliphilic species isolated from the serpentinized-hosted hydrothermal field of the Prony Bay (New Caledonia).</title>
        <authorList>
            <person name="Postec A."/>
        </authorList>
    </citation>
    <scope>NUCLEOTIDE SEQUENCE [LARGE SCALE GENOMIC DNA]</scope>
    <source>
        <strain evidence="2 3">LacV</strain>
    </source>
</reference>
<feature type="binding site" description="in other chain" evidence="1">
    <location>
        <begin position="92"/>
        <end position="96"/>
    </location>
    <ligand>
        <name>dUMP</name>
        <dbReference type="ChEBI" id="CHEBI:246422"/>
        <note>ligand shared between dimeric partners</note>
    </ligand>
</feature>
<dbReference type="CDD" id="cd20175">
    <property type="entry name" value="ThyX"/>
    <property type="match status" value="1"/>
</dbReference>
<feature type="binding site" description="in other chain" evidence="1">
    <location>
        <position position="170"/>
    </location>
    <ligand>
        <name>dUMP</name>
        <dbReference type="ChEBI" id="CHEBI:246422"/>
        <note>ligand shared between dimeric partners</note>
    </ligand>
</feature>
<feature type="binding site" evidence="1">
    <location>
        <begin position="83"/>
        <end position="85"/>
    </location>
    <ligand>
        <name>FAD</name>
        <dbReference type="ChEBI" id="CHEBI:57692"/>
        <note>ligand shared between neighboring subunits</note>
    </ligand>
</feature>
<comment type="catalytic activity">
    <reaction evidence="1">
        <text>dUMP + (6R)-5,10-methylene-5,6,7,8-tetrahydrofolate + NADPH + H(+) = dTMP + (6S)-5,6,7,8-tetrahydrofolate + NADP(+)</text>
        <dbReference type="Rhea" id="RHEA:29043"/>
        <dbReference type="ChEBI" id="CHEBI:15378"/>
        <dbReference type="ChEBI" id="CHEBI:15636"/>
        <dbReference type="ChEBI" id="CHEBI:57453"/>
        <dbReference type="ChEBI" id="CHEBI:57783"/>
        <dbReference type="ChEBI" id="CHEBI:58349"/>
        <dbReference type="ChEBI" id="CHEBI:63528"/>
        <dbReference type="ChEBI" id="CHEBI:246422"/>
        <dbReference type="EC" id="2.1.1.148"/>
    </reaction>
</comment>
<comment type="similarity">
    <text evidence="1">Belongs to the thymidylate synthase ThyX family.</text>
</comment>
<feature type="binding site" evidence="1">
    <location>
        <position position="197"/>
    </location>
    <ligand>
        <name>dUMP</name>
        <dbReference type="ChEBI" id="CHEBI:246422"/>
        <note>ligand shared between dimeric partners</note>
    </ligand>
</feature>
<evidence type="ECO:0000256" key="1">
    <source>
        <dbReference type="HAMAP-Rule" id="MF_01408"/>
    </source>
</evidence>